<dbReference type="PANTHER" id="PTHR23278">
    <property type="entry name" value="SIDESTEP PROTEIN"/>
    <property type="match status" value="1"/>
</dbReference>
<sequence length="188" mass="21113">MRRGSSYRHHAAKNSRGILIIKWADLQTSVIVLQIKEKLSSVKTAISCCNLVFCSVYTPTCKPNQRDMFGVAREEVVNITCEVDSDPQDVTFRWTLNNSVENTELHNFESSGAMSVLTYIPRTPMDYGAVQCLGRNSVGEQKEPCVVRIIPAVVTESDIAQKIESEMTPVCSWKWKCAVHEDEQGLIE</sequence>
<reference evidence="2 3" key="1">
    <citation type="submission" date="2021-06" db="EMBL/GenBank/DDBJ databases">
        <title>Caerostris darwini draft genome.</title>
        <authorList>
            <person name="Kono N."/>
            <person name="Arakawa K."/>
        </authorList>
    </citation>
    <scope>NUCLEOTIDE SEQUENCE [LARGE SCALE GENOMIC DNA]</scope>
</reference>
<comment type="caution">
    <text evidence="2">The sequence shown here is derived from an EMBL/GenBank/DDBJ whole genome shotgun (WGS) entry which is preliminary data.</text>
</comment>
<dbReference type="InterPro" id="IPR007110">
    <property type="entry name" value="Ig-like_dom"/>
</dbReference>
<evidence type="ECO:0000313" key="2">
    <source>
        <dbReference type="EMBL" id="GIY25011.1"/>
    </source>
</evidence>
<dbReference type="InterPro" id="IPR013783">
    <property type="entry name" value="Ig-like_fold"/>
</dbReference>
<dbReference type="AlphaFoldDB" id="A0AAV4RW07"/>
<dbReference type="CDD" id="cd00096">
    <property type="entry name" value="Ig"/>
    <property type="match status" value="1"/>
</dbReference>
<dbReference type="EMBL" id="BPLQ01006758">
    <property type="protein sequence ID" value="GIY25011.1"/>
    <property type="molecule type" value="Genomic_DNA"/>
</dbReference>
<dbReference type="Gene3D" id="2.60.40.10">
    <property type="entry name" value="Immunoglobulins"/>
    <property type="match status" value="1"/>
</dbReference>
<dbReference type="SUPFAM" id="SSF48726">
    <property type="entry name" value="Immunoglobulin"/>
    <property type="match status" value="1"/>
</dbReference>
<dbReference type="PANTHER" id="PTHR23278:SF19">
    <property type="entry name" value="OBSCURIN"/>
    <property type="match status" value="1"/>
</dbReference>
<dbReference type="PROSITE" id="PS50835">
    <property type="entry name" value="IG_LIKE"/>
    <property type="match status" value="1"/>
</dbReference>
<name>A0AAV4RW07_9ARAC</name>
<evidence type="ECO:0000313" key="3">
    <source>
        <dbReference type="Proteomes" id="UP001054837"/>
    </source>
</evidence>
<proteinExistence type="predicted"/>
<dbReference type="Pfam" id="PF13927">
    <property type="entry name" value="Ig_3"/>
    <property type="match status" value="1"/>
</dbReference>
<evidence type="ECO:0000259" key="1">
    <source>
        <dbReference type="PROSITE" id="PS50835"/>
    </source>
</evidence>
<gene>
    <name evidence="2" type="primary">AVEN_198573_1</name>
    <name evidence="2" type="ORF">CDAR_230531</name>
</gene>
<feature type="domain" description="Ig-like" evidence="1">
    <location>
        <begin position="59"/>
        <end position="148"/>
    </location>
</feature>
<accession>A0AAV4RW07</accession>
<organism evidence="2 3">
    <name type="scientific">Caerostris darwini</name>
    <dbReference type="NCBI Taxonomy" id="1538125"/>
    <lineage>
        <taxon>Eukaryota</taxon>
        <taxon>Metazoa</taxon>
        <taxon>Ecdysozoa</taxon>
        <taxon>Arthropoda</taxon>
        <taxon>Chelicerata</taxon>
        <taxon>Arachnida</taxon>
        <taxon>Araneae</taxon>
        <taxon>Araneomorphae</taxon>
        <taxon>Entelegynae</taxon>
        <taxon>Araneoidea</taxon>
        <taxon>Araneidae</taxon>
        <taxon>Caerostris</taxon>
    </lineage>
</organism>
<dbReference type="InterPro" id="IPR036179">
    <property type="entry name" value="Ig-like_dom_sf"/>
</dbReference>
<keyword evidence="3" id="KW-1185">Reference proteome</keyword>
<dbReference type="Proteomes" id="UP001054837">
    <property type="component" value="Unassembled WGS sequence"/>
</dbReference>
<protein>
    <submittedName>
        <fullName evidence="2">Ig-like domain-containing protein</fullName>
    </submittedName>
</protein>